<dbReference type="GO" id="GO:0004725">
    <property type="term" value="F:protein tyrosine phosphatase activity"/>
    <property type="evidence" value="ECO:0007669"/>
    <property type="project" value="UniProtKB-UniRule"/>
</dbReference>
<evidence type="ECO:0000256" key="3">
    <source>
        <dbReference type="ARBA" id="ARBA00022618"/>
    </source>
</evidence>
<evidence type="ECO:0000256" key="4">
    <source>
        <dbReference type="ARBA" id="ARBA00022776"/>
    </source>
</evidence>
<keyword evidence="3 10" id="KW-0132">Cell division</keyword>
<evidence type="ECO:0000259" key="12">
    <source>
        <dbReference type="PROSITE" id="PS50206"/>
    </source>
</evidence>
<dbReference type="PANTHER" id="PTHR10828">
    <property type="entry name" value="M-PHASE INDUCER PHOSPHATASE DUAL SPECIFICITY PHOSPHATASE CDC25"/>
    <property type="match status" value="1"/>
</dbReference>
<comment type="catalytic activity">
    <reaction evidence="8 10">
        <text>O-phospho-L-tyrosyl-[protein] + H2O = L-tyrosyl-[protein] + phosphate</text>
        <dbReference type="Rhea" id="RHEA:10684"/>
        <dbReference type="Rhea" id="RHEA-COMP:10136"/>
        <dbReference type="Rhea" id="RHEA-COMP:20101"/>
        <dbReference type="ChEBI" id="CHEBI:15377"/>
        <dbReference type="ChEBI" id="CHEBI:43474"/>
        <dbReference type="ChEBI" id="CHEBI:46858"/>
        <dbReference type="ChEBI" id="CHEBI:61978"/>
        <dbReference type="EC" id="3.1.3.48"/>
    </reaction>
</comment>
<sequence length="683" mass="74416">MDASSPLAAFQQSPLLRNSQFPWAAQRDFRFPRFSAASSATMSLREQLQRASGSNGDFMSLKEVRGSSPAASLAADMSQNLGLDNGNSPRFPTPRRTLFASATSNARAANYITATQPSLLSSPHCLPNISNDTTSSPSLPTNTPCRTLAPPAASLDAMMMASPSFDLEDDDDADISANIELDMDSEEDFDDEDSMMLDSPLQCMQRQPSYTGSIDVRQDCRSIPRRGSLSRAKGYSLHRDTQPFRFGALSSASSFTASNSSTSSLVSGEGGRLSRMSSYSSLAVDETSFDSSFNISDVEEGVPSFIAGSSTRPQTSSSNASANAPVASMPSVPPMFRSRMSLQSLNGDMRSAARNSGSPISHIRRPSNPFSRSRKQFRRTLSMFGSADEVMRPRAEPGPAIIPPSPATTMPTASSVVSTVTDLMPLSTVTPVSPICGTALTAALESVMDAVDDASVPSDPLLPHFLLDDPTDSIPRITKETLMEVLDGKFSSNYDSKMVIDCRFEYEYEGGHIDGAVNYNNKELLTKQLFDTPIAGRSLLIFHCEYSAHRAPMMARHVRARDRDVNRENYPRLTYPEVYILEGGYSKFFENHPNRCYPQNYIEMLDKAHERTCERELDRLKTRKAPSFSRAKTFAYGASGNGVLGSRMSSAMCPVSPPPRSMAGASMCRSPVVFATPRRLASF</sequence>
<name>A0A0F8B6G9_CERFI</name>
<evidence type="ECO:0000256" key="1">
    <source>
        <dbReference type="ARBA" id="ARBA00011065"/>
    </source>
</evidence>
<comment type="function">
    <text evidence="10">Tyrosine protein phosphatase which functions as a dosage-dependent inducer of mitotic progression.</text>
</comment>
<dbReference type="PANTHER" id="PTHR10828:SF17">
    <property type="entry name" value="PROTEIN-TYROSINE-PHOSPHATASE"/>
    <property type="match status" value="1"/>
</dbReference>
<dbReference type="GO" id="GO:0005737">
    <property type="term" value="C:cytoplasm"/>
    <property type="evidence" value="ECO:0007669"/>
    <property type="project" value="TreeGrafter"/>
</dbReference>
<evidence type="ECO:0000313" key="14">
    <source>
        <dbReference type="Proteomes" id="UP000034841"/>
    </source>
</evidence>
<evidence type="ECO:0000256" key="7">
    <source>
        <dbReference type="ARBA" id="ARBA00023306"/>
    </source>
</evidence>
<dbReference type="OrthoDB" id="26523at2759"/>
<dbReference type="Pfam" id="PF00581">
    <property type="entry name" value="Rhodanese"/>
    <property type="match status" value="1"/>
</dbReference>
<dbReference type="Proteomes" id="UP000034841">
    <property type="component" value="Unassembled WGS sequence"/>
</dbReference>
<proteinExistence type="inferred from homology"/>
<keyword evidence="5 10" id="KW-0378">Hydrolase</keyword>
<dbReference type="PRINTS" id="PR00716">
    <property type="entry name" value="MPIPHPHTASE"/>
</dbReference>
<dbReference type="InterPro" id="IPR001763">
    <property type="entry name" value="Rhodanese-like_dom"/>
</dbReference>
<dbReference type="GO" id="GO:0010971">
    <property type="term" value="P:positive regulation of G2/M transition of mitotic cell cycle"/>
    <property type="evidence" value="ECO:0007669"/>
    <property type="project" value="TreeGrafter"/>
</dbReference>
<evidence type="ECO:0000313" key="13">
    <source>
        <dbReference type="EMBL" id="KKF96350.1"/>
    </source>
</evidence>
<dbReference type="SMART" id="SM00450">
    <property type="entry name" value="RHOD"/>
    <property type="match status" value="1"/>
</dbReference>
<dbReference type="EC" id="3.1.3.48" evidence="2 10"/>
<dbReference type="SUPFAM" id="SSF52821">
    <property type="entry name" value="Rhodanese/Cell cycle control phosphatase"/>
    <property type="match status" value="1"/>
</dbReference>
<evidence type="ECO:0000256" key="10">
    <source>
        <dbReference type="RuleBase" id="RU368028"/>
    </source>
</evidence>
<comment type="similarity">
    <text evidence="1 10">Belongs to the MPI phosphatase family.</text>
</comment>
<feature type="domain" description="Rhodanese" evidence="12">
    <location>
        <begin position="493"/>
        <end position="597"/>
    </location>
</feature>
<evidence type="ECO:0000256" key="2">
    <source>
        <dbReference type="ARBA" id="ARBA00013064"/>
    </source>
</evidence>
<evidence type="ECO:0000256" key="8">
    <source>
        <dbReference type="ARBA" id="ARBA00051722"/>
    </source>
</evidence>
<evidence type="ECO:0000256" key="6">
    <source>
        <dbReference type="ARBA" id="ARBA00022912"/>
    </source>
</evidence>
<evidence type="ECO:0000256" key="5">
    <source>
        <dbReference type="ARBA" id="ARBA00022801"/>
    </source>
</evidence>
<accession>A0A0F8B6G9</accession>
<protein>
    <recommendedName>
        <fullName evidence="9 10">M-phase inducer phosphatase</fullName>
        <ecNumber evidence="2 10">3.1.3.48</ecNumber>
    </recommendedName>
</protein>
<dbReference type="AlphaFoldDB" id="A0A0F8B6G9"/>
<keyword evidence="6 10" id="KW-0904">Protein phosphatase</keyword>
<keyword evidence="7 10" id="KW-0131">Cell cycle</keyword>
<dbReference type="GO" id="GO:0051301">
    <property type="term" value="P:cell division"/>
    <property type="evidence" value="ECO:0007669"/>
    <property type="project" value="UniProtKB-UniRule"/>
</dbReference>
<evidence type="ECO:0000256" key="9">
    <source>
        <dbReference type="ARBA" id="ARBA00067190"/>
    </source>
</evidence>
<dbReference type="InterPro" id="IPR000751">
    <property type="entry name" value="MPI_Phosphatase"/>
</dbReference>
<dbReference type="FunFam" id="3.40.250.10:FF:000021">
    <property type="entry name" value="M-phase inducer phosphatase cdc-25.2"/>
    <property type="match status" value="1"/>
</dbReference>
<evidence type="ECO:0000256" key="11">
    <source>
        <dbReference type="SAM" id="MobiDB-lite"/>
    </source>
</evidence>
<organism evidence="13 14">
    <name type="scientific">Ceratocystis fimbriata f. sp. platani</name>
    <dbReference type="NCBI Taxonomy" id="88771"/>
    <lineage>
        <taxon>Eukaryota</taxon>
        <taxon>Fungi</taxon>
        <taxon>Dikarya</taxon>
        <taxon>Ascomycota</taxon>
        <taxon>Pezizomycotina</taxon>
        <taxon>Sordariomycetes</taxon>
        <taxon>Hypocreomycetidae</taxon>
        <taxon>Microascales</taxon>
        <taxon>Ceratocystidaceae</taxon>
        <taxon>Ceratocystis</taxon>
    </lineage>
</organism>
<feature type="region of interest" description="Disordered" evidence="11">
    <location>
        <begin position="349"/>
        <end position="374"/>
    </location>
</feature>
<keyword evidence="4 10" id="KW-0498">Mitosis</keyword>
<dbReference type="GO" id="GO:0110032">
    <property type="term" value="P:positive regulation of G2/MI transition of meiotic cell cycle"/>
    <property type="evidence" value="ECO:0007669"/>
    <property type="project" value="TreeGrafter"/>
</dbReference>
<dbReference type="GO" id="GO:0005634">
    <property type="term" value="C:nucleus"/>
    <property type="evidence" value="ECO:0007669"/>
    <property type="project" value="TreeGrafter"/>
</dbReference>
<dbReference type="GO" id="GO:0000086">
    <property type="term" value="P:G2/M transition of mitotic cell cycle"/>
    <property type="evidence" value="ECO:0007669"/>
    <property type="project" value="TreeGrafter"/>
</dbReference>
<reference evidence="13 14" key="1">
    <citation type="submission" date="2015-04" db="EMBL/GenBank/DDBJ databases">
        <title>Genome sequence of Ceratocystis platani, a major pathogen of plane trees.</title>
        <authorList>
            <person name="Belbahri L."/>
        </authorList>
    </citation>
    <scope>NUCLEOTIDE SEQUENCE [LARGE SCALE GENOMIC DNA]</scope>
    <source>
        <strain evidence="13 14">CFO</strain>
    </source>
</reference>
<keyword evidence="14" id="KW-1185">Reference proteome</keyword>
<gene>
    <name evidence="13" type="primary">nimT</name>
    <name evidence="13" type="ORF">CFO_g1307</name>
</gene>
<dbReference type="EMBL" id="LBBL01000047">
    <property type="protein sequence ID" value="KKF96350.1"/>
    <property type="molecule type" value="Genomic_DNA"/>
</dbReference>
<dbReference type="Gene3D" id="3.40.250.10">
    <property type="entry name" value="Rhodanese-like domain"/>
    <property type="match status" value="1"/>
</dbReference>
<feature type="region of interest" description="Disordered" evidence="11">
    <location>
        <begin position="306"/>
        <end position="334"/>
    </location>
</feature>
<feature type="compositionally biased region" description="Low complexity" evidence="11">
    <location>
        <begin position="316"/>
        <end position="330"/>
    </location>
</feature>
<dbReference type="CDD" id="cd01530">
    <property type="entry name" value="Cdc25"/>
    <property type="match status" value="1"/>
</dbReference>
<comment type="caution">
    <text evidence="13">The sequence shown here is derived from an EMBL/GenBank/DDBJ whole genome shotgun (WGS) entry which is preliminary data.</text>
</comment>
<dbReference type="PROSITE" id="PS50206">
    <property type="entry name" value="RHODANESE_3"/>
    <property type="match status" value="1"/>
</dbReference>
<dbReference type="InterPro" id="IPR036873">
    <property type="entry name" value="Rhodanese-like_dom_sf"/>
</dbReference>